<proteinExistence type="predicted"/>
<dbReference type="Proteomes" id="UP000244441">
    <property type="component" value="Chromosome"/>
</dbReference>
<organism evidence="2 3">
    <name type="scientific">Saccharobesus litoralis</name>
    <dbReference type="NCBI Taxonomy" id="2172099"/>
    <lineage>
        <taxon>Bacteria</taxon>
        <taxon>Pseudomonadati</taxon>
        <taxon>Pseudomonadota</taxon>
        <taxon>Gammaproteobacteria</taxon>
        <taxon>Alteromonadales</taxon>
        <taxon>Alteromonadaceae</taxon>
        <taxon>Saccharobesus</taxon>
    </lineage>
</organism>
<dbReference type="AlphaFoldDB" id="A0A2S0VW34"/>
<dbReference type="Gene3D" id="3.40.190.10">
    <property type="entry name" value="Periplasmic binding protein-like II"/>
    <property type="match status" value="2"/>
</dbReference>
<evidence type="ECO:0000313" key="3">
    <source>
        <dbReference type="Proteomes" id="UP000244441"/>
    </source>
</evidence>
<accession>A0A2S0VW34</accession>
<dbReference type="OrthoDB" id="547680at2"/>
<feature type="chain" id="PRO_5015720491" evidence="1">
    <location>
        <begin position="22"/>
        <end position="288"/>
    </location>
</feature>
<evidence type="ECO:0000313" key="2">
    <source>
        <dbReference type="EMBL" id="AWB68429.1"/>
    </source>
</evidence>
<keyword evidence="3" id="KW-1185">Reference proteome</keyword>
<name>A0A2S0VW34_9ALTE</name>
<dbReference type="SUPFAM" id="SSF53850">
    <property type="entry name" value="Periplasmic binding protein-like II"/>
    <property type="match status" value="1"/>
</dbReference>
<evidence type="ECO:0000256" key="1">
    <source>
        <dbReference type="SAM" id="SignalP"/>
    </source>
</evidence>
<protein>
    <submittedName>
        <fullName evidence="2">Uncharacterized protein</fullName>
    </submittedName>
</protein>
<feature type="signal peptide" evidence="1">
    <location>
        <begin position="1"/>
        <end position="21"/>
    </location>
</feature>
<gene>
    <name evidence="2" type="ORF">C2869_19345</name>
</gene>
<dbReference type="EMBL" id="CP026604">
    <property type="protein sequence ID" value="AWB68429.1"/>
    <property type="molecule type" value="Genomic_DNA"/>
</dbReference>
<reference evidence="2 3" key="1">
    <citation type="submission" date="2018-01" db="EMBL/GenBank/DDBJ databases">
        <title>Genome sequence of a Cantenovulum-like bacteria.</title>
        <authorList>
            <person name="Tan W.R."/>
            <person name="Lau N.-S."/>
            <person name="Go F."/>
            <person name="Amirul A.-A.A."/>
        </authorList>
    </citation>
    <scope>NUCLEOTIDE SEQUENCE [LARGE SCALE GENOMIC DNA]</scope>
    <source>
        <strain evidence="2 3">CCB-QB4</strain>
    </source>
</reference>
<keyword evidence="1" id="KW-0732">Signal</keyword>
<dbReference type="RefSeq" id="WP_108604488.1">
    <property type="nucleotide sequence ID" value="NZ_CP026604.1"/>
</dbReference>
<dbReference type="KEGG" id="cate:C2869_19345"/>
<sequence length="288" mass="33694">MHLMFRLLMVMSALLSSIVVADELRLSGSDEKRFPNLIIEQAIKRAGHSYRYPDDKKFVNMSRRLTNAQTGVYHIMWTLTSKEYEESMIPIRIPIYRGMLAMRVGIVRKDRVNLFANVKTLDDLKQFKAGQGSNWSDTFILQANGIKVVKEEKYPNLFPMLEGGRYDYFPRGIHEPWAEVVRHDELELTVEPRVMLRYVAPFYYFVSFNYPELAPQLEKVLYSMIKDGTYERMFFADPEVKNALERANVQNRIVFDLKNPELSPLTPLDKKELWFDPVTYKGNNGEDE</sequence>